<keyword evidence="4" id="KW-0328">Glycosyltransferase</keyword>
<dbReference type="PANTHER" id="PTHR31392">
    <property type="entry name" value="ALPHA-1,3-MANNOSYLTRANSFERASE MNN1-RELATED"/>
    <property type="match status" value="1"/>
</dbReference>
<evidence type="ECO:0000256" key="2">
    <source>
        <dbReference type="ARBA" id="ARBA00004922"/>
    </source>
</evidence>
<dbReference type="SUPFAM" id="SSF53448">
    <property type="entry name" value="Nucleotide-diphospho-sugar transferases"/>
    <property type="match status" value="1"/>
</dbReference>
<evidence type="ECO:0000256" key="11">
    <source>
        <dbReference type="ARBA" id="ARBA00023180"/>
    </source>
</evidence>
<keyword evidence="10 12" id="KW-0472">Membrane</keyword>
<comment type="subcellular location">
    <subcellularLocation>
        <location evidence="1">Golgi apparatus membrane</location>
        <topology evidence="1">Single-pass type II membrane protein</topology>
    </subcellularLocation>
</comment>
<evidence type="ECO:0000313" key="13">
    <source>
        <dbReference type="EMBL" id="ODV94169.1"/>
    </source>
</evidence>
<sequence length="724" mass="84546">MIFAAKNAYNRIFKEYMSRITFKRHIRTSLIAIAVLFVLINVSLWLANELLNDKTTKILNNIKKHSLNTEQIKALDELGRDDLEYIQKALDKKPLFDDLTNQEIKFQSKETKNPYRILKGEAKFNELSLDAKCKKFYRDILPITNFEFQTLEDDAFFTDVLVDFQQFLNSRLQKFSKIESFFKEKLKNFEFGYSYENLKQSLINNRREKLAHNRKIMNEINNILINSAIFGKFFFNGVNEAKLCSNAEKLIYPWLSFSFPKYSIFKNGKLKSFKREKTEKSSPCFLENLQHNLNGKGIVVTVNDALVPELAGLIALLRTLNNELPIEIVYNNDLSKANKELLYKAATAENTCCEGEGEGEGENVQFKGQFREQELIFVDISKVIKSRYRNHFQTYSMKLLALLFSSFEEVIMLDSDTIPLIPIENFFQESNYLKSNTSFYKDREANDFVEEGYVNYFRSLLIDEADSSFFESEFPYSDKVITNNRFFQKFSKHQMESGLLLMNKKQYLSGILISIQLNFFKLIKVRLHGEKDLIWMGQLYAGNYNYKFNNNFAVAVGELTPLQAFDDSKMVARELCSTHPGHILDSDGKTLAWMNSGFLKCKKINSYQNDFQYNLEIAHNSTIKPTENDLKYEYRNAIKIKNYLKPVPGEYNVQNKADHFEPSRGWTMTRQCEGYLWCAYDVLGGGLDQSVPRGSVVEIDENLVDKYDYYGRLWVYYYNLRFLN</sequence>
<dbReference type="PANTHER" id="PTHR31392:SF1">
    <property type="entry name" value="ALPHA-1,3-MANNOSYLTRANSFERASE MNN1-RELATED"/>
    <property type="match status" value="1"/>
</dbReference>
<dbReference type="InterPro" id="IPR029044">
    <property type="entry name" value="Nucleotide-diphossugar_trans"/>
</dbReference>
<keyword evidence="11" id="KW-0325">Glycoprotein</keyword>
<evidence type="ECO:0000256" key="7">
    <source>
        <dbReference type="ARBA" id="ARBA00022968"/>
    </source>
</evidence>
<dbReference type="Gene3D" id="3.90.550.10">
    <property type="entry name" value="Spore Coat Polysaccharide Biosynthesis Protein SpsA, Chain A"/>
    <property type="match status" value="1"/>
</dbReference>
<evidence type="ECO:0000256" key="3">
    <source>
        <dbReference type="ARBA" id="ARBA00009105"/>
    </source>
</evidence>
<evidence type="ECO:0000256" key="9">
    <source>
        <dbReference type="ARBA" id="ARBA00023034"/>
    </source>
</evidence>
<evidence type="ECO:0008006" key="15">
    <source>
        <dbReference type="Google" id="ProtNLM"/>
    </source>
</evidence>
<keyword evidence="6 12" id="KW-0812">Transmembrane</keyword>
<name>A0A1E4TR17_PACTA</name>
<dbReference type="OrthoDB" id="430354at2759"/>
<keyword evidence="5" id="KW-0808">Transferase</keyword>
<comment type="similarity">
    <text evidence="3">Belongs to the MNN1/MNT family.</text>
</comment>
<feature type="transmembrane region" description="Helical" evidence="12">
    <location>
        <begin position="26"/>
        <end position="47"/>
    </location>
</feature>
<keyword evidence="14" id="KW-1185">Reference proteome</keyword>
<dbReference type="STRING" id="669874.A0A1E4TR17"/>
<dbReference type="Pfam" id="PF11051">
    <property type="entry name" value="Mannosyl_trans3"/>
    <property type="match status" value="1"/>
</dbReference>
<evidence type="ECO:0000256" key="8">
    <source>
        <dbReference type="ARBA" id="ARBA00022989"/>
    </source>
</evidence>
<dbReference type="AlphaFoldDB" id="A0A1E4TR17"/>
<dbReference type="GO" id="GO:0000139">
    <property type="term" value="C:Golgi membrane"/>
    <property type="evidence" value="ECO:0007669"/>
    <property type="project" value="UniProtKB-SubCell"/>
</dbReference>
<evidence type="ECO:0000256" key="6">
    <source>
        <dbReference type="ARBA" id="ARBA00022692"/>
    </source>
</evidence>
<keyword evidence="8 12" id="KW-1133">Transmembrane helix</keyword>
<dbReference type="Proteomes" id="UP000094236">
    <property type="component" value="Unassembled WGS sequence"/>
</dbReference>
<evidence type="ECO:0000313" key="14">
    <source>
        <dbReference type="Proteomes" id="UP000094236"/>
    </source>
</evidence>
<dbReference type="GO" id="GO:0000033">
    <property type="term" value="F:alpha-1,3-mannosyltransferase activity"/>
    <property type="evidence" value="ECO:0007669"/>
    <property type="project" value="TreeGrafter"/>
</dbReference>
<gene>
    <name evidence="13" type="ORF">PACTADRAFT_34979</name>
</gene>
<evidence type="ECO:0000256" key="12">
    <source>
        <dbReference type="SAM" id="Phobius"/>
    </source>
</evidence>
<reference evidence="14" key="1">
    <citation type="submission" date="2016-05" db="EMBL/GenBank/DDBJ databases">
        <title>Comparative genomics of biotechnologically important yeasts.</title>
        <authorList>
            <consortium name="DOE Joint Genome Institute"/>
            <person name="Riley R."/>
            <person name="Haridas S."/>
            <person name="Wolfe K.H."/>
            <person name="Lopes M.R."/>
            <person name="Hittinger C.T."/>
            <person name="Goker M."/>
            <person name="Salamov A."/>
            <person name="Wisecaver J."/>
            <person name="Long T.M."/>
            <person name="Aerts A.L."/>
            <person name="Barry K."/>
            <person name="Choi C."/>
            <person name="Clum A."/>
            <person name="Coughlan A.Y."/>
            <person name="Deshpande S."/>
            <person name="Douglass A.P."/>
            <person name="Hanson S.J."/>
            <person name="Klenk H.-P."/>
            <person name="Labutti K."/>
            <person name="Lapidus A."/>
            <person name="Lindquist E."/>
            <person name="Lipzen A."/>
            <person name="Meier-Kolthoff J.P."/>
            <person name="Ohm R.A."/>
            <person name="Otillar R.P."/>
            <person name="Pangilinan J."/>
            <person name="Peng Y."/>
            <person name="Rokas A."/>
            <person name="Rosa C.A."/>
            <person name="Scheuner C."/>
            <person name="Sibirny A.A."/>
            <person name="Slot J.C."/>
            <person name="Stielow J.B."/>
            <person name="Sun H."/>
            <person name="Kurtzman C.P."/>
            <person name="Blackwell M."/>
            <person name="Grigoriev I.V."/>
            <person name="Jeffries T.W."/>
        </authorList>
    </citation>
    <scope>NUCLEOTIDE SEQUENCE [LARGE SCALE GENOMIC DNA]</scope>
    <source>
        <strain evidence="14">NRRL Y-2460</strain>
    </source>
</reference>
<comment type="pathway">
    <text evidence="2">Protein modification; protein glycosylation.</text>
</comment>
<dbReference type="EMBL" id="KV454016">
    <property type="protein sequence ID" value="ODV94169.1"/>
    <property type="molecule type" value="Genomic_DNA"/>
</dbReference>
<evidence type="ECO:0000256" key="4">
    <source>
        <dbReference type="ARBA" id="ARBA00022676"/>
    </source>
</evidence>
<evidence type="ECO:0000256" key="5">
    <source>
        <dbReference type="ARBA" id="ARBA00022679"/>
    </source>
</evidence>
<evidence type="ECO:0000256" key="1">
    <source>
        <dbReference type="ARBA" id="ARBA00004323"/>
    </source>
</evidence>
<dbReference type="InterPro" id="IPR022751">
    <property type="entry name" value="Alpha_mannosyltransferase"/>
</dbReference>
<protein>
    <recommendedName>
        <fullName evidence="15">Alpha-1,3-mannosyltransferase</fullName>
    </recommendedName>
</protein>
<organism evidence="13 14">
    <name type="scientific">Pachysolen tannophilus NRRL Y-2460</name>
    <dbReference type="NCBI Taxonomy" id="669874"/>
    <lineage>
        <taxon>Eukaryota</taxon>
        <taxon>Fungi</taxon>
        <taxon>Dikarya</taxon>
        <taxon>Ascomycota</taxon>
        <taxon>Saccharomycotina</taxon>
        <taxon>Pichiomycetes</taxon>
        <taxon>Pachysolenaceae</taxon>
        <taxon>Pachysolen</taxon>
    </lineage>
</organism>
<dbReference type="GO" id="GO:0006493">
    <property type="term" value="P:protein O-linked glycosylation"/>
    <property type="evidence" value="ECO:0007669"/>
    <property type="project" value="TreeGrafter"/>
</dbReference>
<evidence type="ECO:0000256" key="10">
    <source>
        <dbReference type="ARBA" id="ARBA00023136"/>
    </source>
</evidence>
<keyword evidence="7" id="KW-0735">Signal-anchor</keyword>
<keyword evidence="9" id="KW-0333">Golgi apparatus</keyword>
<proteinExistence type="inferred from homology"/>
<dbReference type="GO" id="GO:0046354">
    <property type="term" value="P:mannan biosynthetic process"/>
    <property type="evidence" value="ECO:0007669"/>
    <property type="project" value="UniProtKB-ARBA"/>
</dbReference>
<accession>A0A1E4TR17</accession>